<dbReference type="InterPro" id="IPR003848">
    <property type="entry name" value="DUF218"/>
</dbReference>
<dbReference type="PANTHER" id="PTHR30336:SF20">
    <property type="entry name" value="DUF218 DOMAIN-CONTAINING PROTEIN"/>
    <property type="match status" value="1"/>
</dbReference>
<dbReference type="AlphaFoldDB" id="A0AA49JHH1"/>
<organism evidence="2">
    <name type="scientific">Marivirga arenosa</name>
    <dbReference type="NCBI Taxonomy" id="3059076"/>
    <lineage>
        <taxon>Bacteria</taxon>
        <taxon>Pseudomonadati</taxon>
        <taxon>Bacteroidota</taxon>
        <taxon>Cytophagia</taxon>
        <taxon>Cytophagales</taxon>
        <taxon>Marivirgaceae</taxon>
        <taxon>Marivirga</taxon>
    </lineage>
</organism>
<name>A0AA49JHH1_9BACT</name>
<dbReference type="Pfam" id="PF02698">
    <property type="entry name" value="DUF218"/>
    <property type="match status" value="1"/>
</dbReference>
<feature type="domain" description="DUF218" evidence="1">
    <location>
        <begin position="46"/>
        <end position="182"/>
    </location>
</feature>
<sequence>MIKFSIKLGLLLFVSAIVFAIIANVFIISKTRGYIYDDLAIIPKRDVALVLGTSKRNMKGEANSFFDNRIEAAANLYHSGKVKGLLLSGDNRTRYYNEPNDMKNALMQKGVPDSVISIDTAGLRTLESVYRCKEVFNQNNVTIITQQFHAFRALYISQHYELDAIAYSAAEVPVYSSAKVTIREFFARPKALLDIYFLNSYHNVEQEISQQ</sequence>
<dbReference type="PANTHER" id="PTHR30336">
    <property type="entry name" value="INNER MEMBRANE PROTEIN, PROBABLE PERMEASE"/>
    <property type="match status" value="1"/>
</dbReference>
<gene>
    <name evidence="2" type="ORF">QYS47_25490</name>
</gene>
<dbReference type="GO" id="GO:0005886">
    <property type="term" value="C:plasma membrane"/>
    <property type="evidence" value="ECO:0007669"/>
    <property type="project" value="TreeGrafter"/>
</dbReference>
<dbReference type="Proteomes" id="UP001232019">
    <property type="component" value="Chromosome"/>
</dbReference>
<protein>
    <submittedName>
        <fullName evidence="2">ElyC/SanA/YdcF family protein</fullName>
    </submittedName>
</protein>
<proteinExistence type="predicted"/>
<evidence type="ECO:0000259" key="1">
    <source>
        <dbReference type="Pfam" id="PF02698"/>
    </source>
</evidence>
<dbReference type="KEGG" id="marp:QYS47_25490"/>
<dbReference type="EMBL" id="CP129968">
    <property type="protein sequence ID" value="WKK80463.1"/>
    <property type="molecule type" value="Genomic_DNA"/>
</dbReference>
<dbReference type="RefSeq" id="WP_302124925.1">
    <property type="nucleotide sequence ID" value="NZ_CP129968.2"/>
</dbReference>
<dbReference type="InterPro" id="IPR051599">
    <property type="entry name" value="Cell_Envelope_Assoc"/>
</dbReference>
<accession>A0AA49JHH1</accession>
<evidence type="ECO:0000313" key="2">
    <source>
        <dbReference type="EMBL" id="WKK80463.1"/>
    </source>
</evidence>
<reference evidence="2" key="1">
    <citation type="submission" date="2023-08" db="EMBL/GenBank/DDBJ databases">
        <title>Comparative genomics and taxonomic characterization of three novel marine species of genus Marivirga.</title>
        <authorList>
            <person name="Muhammad N."/>
            <person name="Kim S.-G."/>
        </authorList>
    </citation>
    <scope>NUCLEOTIDE SEQUENCE</scope>
    <source>
        <strain evidence="2">BKB1-2</strain>
    </source>
</reference>
<dbReference type="CDD" id="cd06259">
    <property type="entry name" value="YdcF-like"/>
    <property type="match status" value="1"/>
</dbReference>